<proteinExistence type="predicted"/>
<dbReference type="PANTHER" id="PTHR46825:SF9">
    <property type="entry name" value="BETA-LACTAMASE-RELATED DOMAIN-CONTAINING PROTEIN"/>
    <property type="match status" value="1"/>
</dbReference>
<feature type="region of interest" description="Disordered" evidence="1">
    <location>
        <begin position="207"/>
        <end position="248"/>
    </location>
</feature>
<dbReference type="Proteomes" id="UP000560081">
    <property type="component" value="Unassembled WGS sequence"/>
</dbReference>
<dbReference type="RefSeq" id="WP_135030656.1">
    <property type="nucleotide sequence ID" value="NZ_BMLA01000005.1"/>
</dbReference>
<reference evidence="3 4" key="1">
    <citation type="submission" date="2020-08" db="EMBL/GenBank/DDBJ databases">
        <title>Sequencing the genomes of 1000 actinobacteria strains.</title>
        <authorList>
            <person name="Klenk H.-P."/>
        </authorList>
    </citation>
    <scope>NUCLEOTIDE SEQUENCE [LARGE SCALE GENOMIC DNA]</scope>
    <source>
        <strain evidence="3 4">DSM 19079</strain>
    </source>
</reference>
<keyword evidence="4" id="KW-1185">Reference proteome</keyword>
<evidence type="ECO:0000313" key="3">
    <source>
        <dbReference type="EMBL" id="MBB4882284.1"/>
    </source>
</evidence>
<name>A0A4Y8WXB0_9MICC</name>
<accession>A0A4Y8WXB0</accession>
<evidence type="ECO:0000313" key="4">
    <source>
        <dbReference type="Proteomes" id="UP000560081"/>
    </source>
</evidence>
<sequence length="488" mass="51771">MTQTTSASGAPTRPSLEQLRDLAPSLSRWLATQVEVRQVPGAQVAVRLGDELVLSEAFGEADQAVGEALTTEHLFRVASHSKTFTAVAVLQLVEAGRLRLDDTVGDLLEDYADTPLAEATVRELLSHTSGAIRDGVDADFWQLDRPFPDTEALREVVAEHGATYAPQEHFKYSNIGYGVLGAIIERLTGADDVSHVSTAVLEPLGLERTSPELADARDSAPDDDGADAPRLVTGHSRPHGRDRARVTVGNPTTGALAAATGFVSTAEELSRFFASLALGQGGLLTDRALRLMHRAESSFRRGTGTGTYGLGLIGITVGERRLVGHSGGFPGQITRTLVDPDTALTVCVLTNAVDGPADALAVGLVQLIDLLTRPAADWQALPAGVTEEDLRRLTGRYGNLWGETDIVAGGGRLVMLDPVTPGPLDAAQELRALDATTLRVEDTDGFGASGERIPFEVDDDGRVTRMRVTGVSSWPEEQHRAGGRADGN</sequence>
<dbReference type="EMBL" id="JACHMC010000001">
    <property type="protein sequence ID" value="MBB4882284.1"/>
    <property type="molecule type" value="Genomic_DNA"/>
</dbReference>
<dbReference type="SUPFAM" id="SSF56601">
    <property type="entry name" value="beta-lactamase/transpeptidase-like"/>
    <property type="match status" value="1"/>
</dbReference>
<dbReference type="InterPro" id="IPR012338">
    <property type="entry name" value="Beta-lactam/transpept-like"/>
</dbReference>
<feature type="domain" description="Beta-lactamase-related" evidence="2">
    <location>
        <begin position="28"/>
        <end position="359"/>
    </location>
</feature>
<dbReference type="InterPro" id="IPR050491">
    <property type="entry name" value="AmpC-like"/>
</dbReference>
<dbReference type="InterPro" id="IPR001466">
    <property type="entry name" value="Beta-lactam-related"/>
</dbReference>
<dbReference type="Pfam" id="PF00144">
    <property type="entry name" value="Beta-lactamase"/>
    <property type="match status" value="1"/>
</dbReference>
<dbReference type="AlphaFoldDB" id="A0A4Y8WXB0"/>
<evidence type="ECO:0000256" key="1">
    <source>
        <dbReference type="SAM" id="MobiDB-lite"/>
    </source>
</evidence>
<protein>
    <submittedName>
        <fullName evidence="3">CubicO group peptidase (Beta-lactamase class C family)</fullName>
    </submittedName>
</protein>
<gene>
    <name evidence="3" type="ORF">BJ976_000635</name>
</gene>
<dbReference type="PANTHER" id="PTHR46825">
    <property type="entry name" value="D-ALANYL-D-ALANINE-CARBOXYPEPTIDASE/ENDOPEPTIDASE AMPH"/>
    <property type="match status" value="1"/>
</dbReference>
<evidence type="ECO:0000259" key="2">
    <source>
        <dbReference type="Pfam" id="PF00144"/>
    </source>
</evidence>
<dbReference type="Gene3D" id="3.40.710.10">
    <property type="entry name" value="DD-peptidase/beta-lactamase superfamily"/>
    <property type="match status" value="1"/>
</dbReference>
<dbReference type="OrthoDB" id="3863176at2"/>
<organism evidence="3 4">
    <name type="scientific">Micrococcus flavus</name>
    <dbReference type="NCBI Taxonomy" id="384602"/>
    <lineage>
        <taxon>Bacteria</taxon>
        <taxon>Bacillati</taxon>
        <taxon>Actinomycetota</taxon>
        <taxon>Actinomycetes</taxon>
        <taxon>Micrococcales</taxon>
        <taxon>Micrococcaceae</taxon>
        <taxon>Micrococcus</taxon>
    </lineage>
</organism>
<comment type="caution">
    <text evidence="3">The sequence shown here is derived from an EMBL/GenBank/DDBJ whole genome shotgun (WGS) entry which is preliminary data.</text>
</comment>